<organism evidence="2 3">
    <name type="scientific">Eumeta variegata</name>
    <name type="common">Bagworm moth</name>
    <name type="synonym">Eumeta japonica</name>
    <dbReference type="NCBI Taxonomy" id="151549"/>
    <lineage>
        <taxon>Eukaryota</taxon>
        <taxon>Metazoa</taxon>
        <taxon>Ecdysozoa</taxon>
        <taxon>Arthropoda</taxon>
        <taxon>Hexapoda</taxon>
        <taxon>Insecta</taxon>
        <taxon>Pterygota</taxon>
        <taxon>Neoptera</taxon>
        <taxon>Endopterygota</taxon>
        <taxon>Lepidoptera</taxon>
        <taxon>Glossata</taxon>
        <taxon>Ditrysia</taxon>
        <taxon>Tineoidea</taxon>
        <taxon>Psychidae</taxon>
        <taxon>Oiketicinae</taxon>
        <taxon>Eumeta</taxon>
    </lineage>
</organism>
<comment type="caution">
    <text evidence="2">The sequence shown here is derived from an EMBL/GenBank/DDBJ whole genome shotgun (WGS) entry which is preliminary data.</text>
</comment>
<keyword evidence="3" id="KW-1185">Reference proteome</keyword>
<feature type="region of interest" description="Disordered" evidence="1">
    <location>
        <begin position="153"/>
        <end position="172"/>
    </location>
</feature>
<protein>
    <submittedName>
        <fullName evidence="2">Uncharacterized protein</fullName>
    </submittedName>
</protein>
<proteinExistence type="predicted"/>
<dbReference type="AlphaFoldDB" id="A0A4C1WJ07"/>
<dbReference type="Proteomes" id="UP000299102">
    <property type="component" value="Unassembled WGS sequence"/>
</dbReference>
<sequence length="394" mass="42534">MQVSCGGRLACAVEIIARFRAPFEVESVGGEASVFDPAVMLGCVSVIGDPFGRSSDIRLQLSQRHYGEFTFIWRSCVKISVAGASAEPTYRRVRTIAHAYSDPAAQLLLATRINSPFHTVQATHAANRHLLDVNGSPTAAVKAASIGEPFRAGQPSMPPTAGQAIHASNSSSLGSTRQQSAVSIPIAPLRYLSWLKFTFTTSEIRLHRALGPRQGSQSSRPGISLSVGLRYNIVPIVFGRASCRQQHDRRTTAVAFSVRRARRAAIPVCFTCTSVTLLRAGRSGAQRATLAAHTCAGRPAFSPMGGERNLYGTFSLRDIRGIRDVDHTRGSGGCPEGRRHTSDGYRYLSSNLFVRGSSTLCCGCRCGYEPMTRTRASERGVSVSSHLVFVERFG</sequence>
<evidence type="ECO:0000256" key="1">
    <source>
        <dbReference type="SAM" id="MobiDB-lite"/>
    </source>
</evidence>
<gene>
    <name evidence="2" type="ORF">EVAR_42818_1</name>
</gene>
<dbReference type="EMBL" id="BGZK01000559">
    <property type="protein sequence ID" value="GBP50137.1"/>
    <property type="molecule type" value="Genomic_DNA"/>
</dbReference>
<evidence type="ECO:0000313" key="2">
    <source>
        <dbReference type="EMBL" id="GBP50137.1"/>
    </source>
</evidence>
<accession>A0A4C1WJ07</accession>
<evidence type="ECO:0000313" key="3">
    <source>
        <dbReference type="Proteomes" id="UP000299102"/>
    </source>
</evidence>
<reference evidence="2 3" key="1">
    <citation type="journal article" date="2019" name="Commun. Biol.">
        <title>The bagworm genome reveals a unique fibroin gene that provides high tensile strength.</title>
        <authorList>
            <person name="Kono N."/>
            <person name="Nakamura H."/>
            <person name="Ohtoshi R."/>
            <person name="Tomita M."/>
            <person name="Numata K."/>
            <person name="Arakawa K."/>
        </authorList>
    </citation>
    <scope>NUCLEOTIDE SEQUENCE [LARGE SCALE GENOMIC DNA]</scope>
</reference>
<name>A0A4C1WJ07_EUMVA</name>